<keyword evidence="2" id="KW-1185">Reference proteome</keyword>
<organism evidence="1 2">
    <name type="scientific">Hirundo rustica rustica</name>
    <dbReference type="NCBI Taxonomy" id="333673"/>
    <lineage>
        <taxon>Eukaryota</taxon>
        <taxon>Metazoa</taxon>
        <taxon>Chordata</taxon>
        <taxon>Craniata</taxon>
        <taxon>Vertebrata</taxon>
        <taxon>Euteleostomi</taxon>
        <taxon>Archelosauria</taxon>
        <taxon>Archosauria</taxon>
        <taxon>Dinosauria</taxon>
        <taxon>Saurischia</taxon>
        <taxon>Theropoda</taxon>
        <taxon>Coelurosauria</taxon>
        <taxon>Aves</taxon>
        <taxon>Neognathae</taxon>
        <taxon>Neoaves</taxon>
        <taxon>Telluraves</taxon>
        <taxon>Australaves</taxon>
        <taxon>Passeriformes</taxon>
        <taxon>Sylvioidea</taxon>
        <taxon>Hirundinidae</taxon>
        <taxon>Hirundo</taxon>
    </lineage>
</organism>
<proteinExistence type="predicted"/>
<gene>
    <name evidence="1" type="ORF">DUI87_01517</name>
</gene>
<comment type="caution">
    <text evidence="1">The sequence shown here is derived from an EMBL/GenBank/DDBJ whole genome shotgun (WGS) entry which is preliminary data.</text>
</comment>
<reference evidence="1 2" key="1">
    <citation type="submission" date="2018-07" db="EMBL/GenBank/DDBJ databases">
        <title>A high quality draft genome assembly of the barn swallow (H. rustica rustica).</title>
        <authorList>
            <person name="Formenti G."/>
            <person name="Chiara M."/>
            <person name="Poveda L."/>
            <person name="Francoijs K.-J."/>
            <person name="Bonisoli-Alquati A."/>
            <person name="Canova L."/>
            <person name="Gianfranceschi L."/>
            <person name="Horner D.S."/>
            <person name="Saino N."/>
        </authorList>
    </citation>
    <scope>NUCLEOTIDE SEQUENCE [LARGE SCALE GENOMIC DNA]</scope>
    <source>
        <strain evidence="1">Chelidonia</strain>
        <tissue evidence="1">Blood</tissue>
    </source>
</reference>
<accession>A0A3M0L5J4</accession>
<sequence length="76" mass="8156">MAEELAPVLVEEGAQPVGTEPLIVVLAEGQMEEFDNQDAMAGPNRALKITENGIKPAYGKREDSINALQAKHVVNV</sequence>
<evidence type="ECO:0000313" key="2">
    <source>
        <dbReference type="Proteomes" id="UP000269221"/>
    </source>
</evidence>
<name>A0A3M0L5J4_HIRRU</name>
<dbReference type="Proteomes" id="UP000269221">
    <property type="component" value="Unassembled WGS sequence"/>
</dbReference>
<dbReference type="EMBL" id="QRBI01000093">
    <property type="protein sequence ID" value="RMC20665.1"/>
    <property type="molecule type" value="Genomic_DNA"/>
</dbReference>
<evidence type="ECO:0000313" key="1">
    <source>
        <dbReference type="EMBL" id="RMC20665.1"/>
    </source>
</evidence>
<dbReference type="AlphaFoldDB" id="A0A3M0L5J4"/>
<protein>
    <submittedName>
        <fullName evidence="1">Uncharacterized protein</fullName>
    </submittedName>
</protein>